<sequence>MEVLISFSYLAGAVTAYDSLTSPYSSPTPFTTSMRARDPSPATFSSIDPSFAETSEHQSQDADQALTSSSPAHPSLPSEEPFATVTPNHDTDPAIKYGGPFLIPHHFSRTDTLRRRRRPPRSLSTPCLPSSPGS</sequence>
<feature type="compositionally biased region" description="Polar residues" evidence="1">
    <location>
        <begin position="61"/>
        <end position="72"/>
    </location>
</feature>
<dbReference type="Proteomes" id="UP000076863">
    <property type="component" value="Unassembled WGS sequence"/>
</dbReference>
<proteinExistence type="predicted"/>
<feature type="compositionally biased region" description="Low complexity" evidence="1">
    <location>
        <begin position="21"/>
        <end position="33"/>
    </location>
</feature>
<keyword evidence="3" id="KW-1185">Reference proteome</keyword>
<evidence type="ECO:0000313" key="2">
    <source>
        <dbReference type="EMBL" id="OAA36531.1"/>
    </source>
</evidence>
<comment type="caution">
    <text evidence="2">The sequence shown here is derived from an EMBL/GenBank/DDBJ whole genome shotgun (WGS) entry which is preliminary data.</text>
</comment>
<organism evidence="2 3">
    <name type="scientific">Beauveria brongniartii RCEF 3172</name>
    <dbReference type="NCBI Taxonomy" id="1081107"/>
    <lineage>
        <taxon>Eukaryota</taxon>
        <taxon>Fungi</taxon>
        <taxon>Dikarya</taxon>
        <taxon>Ascomycota</taxon>
        <taxon>Pezizomycotina</taxon>
        <taxon>Sordariomycetes</taxon>
        <taxon>Hypocreomycetidae</taxon>
        <taxon>Hypocreales</taxon>
        <taxon>Cordycipitaceae</taxon>
        <taxon>Beauveria</taxon>
        <taxon>Beauveria brongniartii</taxon>
    </lineage>
</organism>
<reference evidence="2 3" key="1">
    <citation type="journal article" date="2016" name="Genome Biol. Evol.">
        <title>Divergent and convergent evolution of fungal pathogenicity.</title>
        <authorList>
            <person name="Shang Y."/>
            <person name="Xiao G."/>
            <person name="Zheng P."/>
            <person name="Cen K."/>
            <person name="Zhan S."/>
            <person name="Wang C."/>
        </authorList>
    </citation>
    <scope>NUCLEOTIDE SEQUENCE [LARGE SCALE GENOMIC DNA]</scope>
    <source>
        <strain evidence="2 3">RCEF 3172</strain>
    </source>
</reference>
<evidence type="ECO:0000313" key="3">
    <source>
        <dbReference type="Proteomes" id="UP000076863"/>
    </source>
</evidence>
<accession>A0A166Y525</accession>
<evidence type="ECO:0000256" key="1">
    <source>
        <dbReference type="SAM" id="MobiDB-lite"/>
    </source>
</evidence>
<protein>
    <submittedName>
        <fullName evidence="2">Uncharacterized protein</fullName>
    </submittedName>
</protein>
<dbReference type="EMBL" id="AZHA01000035">
    <property type="protein sequence ID" value="OAA36531.1"/>
    <property type="molecule type" value="Genomic_DNA"/>
</dbReference>
<name>A0A166Y525_9HYPO</name>
<dbReference type="AlphaFoldDB" id="A0A166Y525"/>
<gene>
    <name evidence="2" type="ORF">BBO_08113</name>
</gene>
<feature type="compositionally biased region" description="Low complexity" evidence="1">
    <location>
        <begin position="121"/>
        <end position="134"/>
    </location>
</feature>
<feature type="region of interest" description="Disordered" evidence="1">
    <location>
        <begin position="19"/>
        <end position="134"/>
    </location>
</feature>